<evidence type="ECO:0000256" key="11">
    <source>
        <dbReference type="RuleBase" id="RU362034"/>
    </source>
</evidence>
<evidence type="ECO:0000313" key="14">
    <source>
        <dbReference type="EMBL" id="SFG07891.1"/>
    </source>
</evidence>
<dbReference type="PROSITE" id="PS51903">
    <property type="entry name" value="CLP_R"/>
    <property type="match status" value="1"/>
</dbReference>
<reference evidence="14 15" key="1">
    <citation type="submission" date="2016-10" db="EMBL/GenBank/DDBJ databases">
        <authorList>
            <person name="de Groot N.N."/>
        </authorList>
    </citation>
    <scope>NUCLEOTIDE SEQUENCE [LARGE SCALE GENOMIC DNA]</scope>
    <source>
        <strain evidence="14 15">NLAE-zl-G419</strain>
    </source>
</reference>
<dbReference type="Pfam" id="PF10431">
    <property type="entry name" value="ClpB_D2-small"/>
    <property type="match status" value="1"/>
</dbReference>
<reference evidence="13 16" key="2">
    <citation type="submission" date="2018-03" db="EMBL/GenBank/DDBJ databases">
        <title>The uncultured portion of the human microbiome is neutrally assembled.</title>
        <authorList>
            <person name="Jeraldo P."/>
            <person name="Boardman L."/>
            <person name="White B.A."/>
            <person name="Nelson H."/>
            <person name="Goldenfeld N."/>
            <person name="Chia N."/>
        </authorList>
    </citation>
    <scope>NUCLEOTIDE SEQUENCE [LARGE SCALE GENOMIC DNA]</scope>
    <source>
        <strain evidence="13">CIM:MAG 903</strain>
    </source>
</reference>
<dbReference type="SMART" id="SM00382">
    <property type="entry name" value="AAA"/>
    <property type="match status" value="2"/>
</dbReference>
<evidence type="ECO:0000256" key="7">
    <source>
        <dbReference type="ARBA" id="ARBA00023186"/>
    </source>
</evidence>
<dbReference type="GO" id="GO:0008233">
    <property type="term" value="F:peptidase activity"/>
    <property type="evidence" value="ECO:0007669"/>
    <property type="project" value="UniProtKB-KW"/>
</dbReference>
<evidence type="ECO:0000313" key="15">
    <source>
        <dbReference type="Proteomes" id="UP000182135"/>
    </source>
</evidence>
<dbReference type="GO" id="GO:0005524">
    <property type="term" value="F:ATP binding"/>
    <property type="evidence" value="ECO:0007669"/>
    <property type="project" value="UniProtKB-UniRule"/>
</dbReference>
<dbReference type="GO" id="GO:0006508">
    <property type="term" value="P:proteolysis"/>
    <property type="evidence" value="ECO:0007669"/>
    <property type="project" value="UniProtKB-KW"/>
</dbReference>
<dbReference type="FunFam" id="3.40.50.300:FF:000010">
    <property type="entry name" value="Chaperone clpB 1, putative"/>
    <property type="match status" value="1"/>
</dbReference>
<protein>
    <recommendedName>
        <fullName evidence="11">Chaperone protein ClpB</fullName>
    </recommendedName>
</protein>
<dbReference type="PANTHER" id="PTHR11638:SF18">
    <property type="entry name" value="HEAT SHOCK PROTEIN 104"/>
    <property type="match status" value="1"/>
</dbReference>
<dbReference type="Pfam" id="PF17871">
    <property type="entry name" value="AAA_lid_9"/>
    <property type="match status" value="1"/>
</dbReference>
<dbReference type="CDD" id="cd00009">
    <property type="entry name" value="AAA"/>
    <property type="match status" value="1"/>
</dbReference>
<dbReference type="FunFam" id="3.40.50.300:FF:000025">
    <property type="entry name" value="ATP-dependent Clp protease subunit"/>
    <property type="match status" value="1"/>
</dbReference>
<evidence type="ECO:0000256" key="8">
    <source>
        <dbReference type="ARBA" id="ARBA00026057"/>
    </source>
</evidence>
<dbReference type="GO" id="GO:0042026">
    <property type="term" value="P:protein refolding"/>
    <property type="evidence" value="ECO:0007669"/>
    <property type="project" value="UniProtKB-UniRule"/>
</dbReference>
<dbReference type="GO" id="GO:0034605">
    <property type="term" value="P:cellular response to heat"/>
    <property type="evidence" value="ECO:0007669"/>
    <property type="project" value="TreeGrafter"/>
</dbReference>
<evidence type="ECO:0000256" key="3">
    <source>
        <dbReference type="ARBA" id="ARBA00022737"/>
    </source>
</evidence>
<proteinExistence type="inferred from homology"/>
<keyword evidence="11" id="KW-0346">Stress response</keyword>
<sequence length="862" mass="97390">MNIDKMTLKVQEALNDAQSTAVRFGNPQVDVIHLFYALLAQKDGLIPNIIQKMGKDPKTVLDVTQSFIEKLPKVSGDGSSSVYATRRIEEVLNKAENIAEEFKDSFISVEHVFTAIMDVDYKGEVGRILATFGINKQDFLKIVAAVRGSQRVETQDPEGTYDVLTKYGTNLVERARKHDIDPVIGRDEEVRRVVRILSRRTKNNPVLIGEPGVGKTAIIEGLAQRIVKGDVPEGLKDKIIFSLDMGALIAGAKYRGEFEERLKAVLKEVETSKGKIILFIDEIHTIVGAGKTEGAMDAGNLIKPALARGDLHCIGATTFDEYRKYIEKDKALERRFQPVKVEEPSVEDTIAILRGLKERFEIHHGIRIQDSAIVAAAKLSHRYIQDRYMPDKAIDLIDEAGAMIRSEIDSMPTAVDEVRRKILHLEIEKEAITKEGGDYGKDRLEAIEKELSNLKEQDKTLTIKYEKEKEQILSIKNLKAQLDKVKGDIEKYERLYDLNKVAELKYGELPKLEQEIKNKEEILKKNYDDALLKEEVTEDEIGQIVSKWTGIPVSRLVETERQKLLRLHEELSKRVVGQEEAVNTVTDAVIRARAGLKDNQKPIGSFIFLGPTGVGKTELAKTLARTLFDSEDNMIRIDMSEYMEKYSVSRLIGAPPGYVGYEEGGQLTEAVRRKPYSVILFDEIEKANADVFNIFLQILDDGRLTDNKGKIIDFKNTIIIMTSNIGSSNILEGIKNNNITEEAREKVMEIMKRSFKPEFLNRVDNIIMFKPLSVESIKNIIEIFLEGVRGKLKEKNITIELTDKAKELIAREGYDPFYGARPLKRYIENSIETKLAYEIIKGTVKNGSQVIVDEKEGELIFN</sequence>
<comment type="similarity">
    <text evidence="2 10">Belongs to the ClpA/ClpB family.</text>
</comment>
<dbReference type="Gene3D" id="3.40.50.300">
    <property type="entry name" value="P-loop containing nucleotide triphosphate hydrolases"/>
    <property type="match status" value="3"/>
</dbReference>
<dbReference type="InterPro" id="IPR001270">
    <property type="entry name" value="ClpA/B"/>
</dbReference>
<dbReference type="EMBL" id="QAMZ01000018">
    <property type="protein sequence ID" value="PWL54812.1"/>
    <property type="molecule type" value="Genomic_DNA"/>
</dbReference>
<keyword evidence="3 9" id="KW-0677">Repeat</keyword>
<dbReference type="InterPro" id="IPR017730">
    <property type="entry name" value="Chaperonin_ClpB"/>
</dbReference>
<comment type="subunit">
    <text evidence="8">Homohexamer. The oligomerization is ATP-dependent.</text>
</comment>
<keyword evidence="15" id="KW-1185">Reference proteome</keyword>
<keyword evidence="14" id="KW-0645">Protease</keyword>
<dbReference type="InterPro" id="IPR019489">
    <property type="entry name" value="Clp_ATPase_C"/>
</dbReference>
<dbReference type="GO" id="GO:0005737">
    <property type="term" value="C:cytoplasm"/>
    <property type="evidence" value="ECO:0007669"/>
    <property type="project" value="UniProtKB-SubCell"/>
</dbReference>
<dbReference type="STRING" id="1529.SAMN04487885_12442"/>
<dbReference type="CDD" id="cd19499">
    <property type="entry name" value="RecA-like_ClpB_Hsp104-like"/>
    <property type="match status" value="1"/>
</dbReference>
<evidence type="ECO:0000313" key="13">
    <source>
        <dbReference type="EMBL" id="PWL54812.1"/>
    </source>
</evidence>
<dbReference type="InterPro" id="IPR041546">
    <property type="entry name" value="ClpA/ClpB_AAA_lid"/>
</dbReference>
<comment type="subunit">
    <text evidence="11">Homohexamer; The oligomerization is ATP-dependent.</text>
</comment>
<dbReference type="GeneID" id="90545465"/>
<dbReference type="FunFam" id="3.40.50.300:FF:000120">
    <property type="entry name" value="ATP-dependent chaperone ClpB"/>
    <property type="match status" value="1"/>
</dbReference>
<keyword evidence="11" id="KW-0963">Cytoplasm</keyword>
<dbReference type="AlphaFoldDB" id="A0A1I2P354"/>
<dbReference type="InterPro" id="IPR036628">
    <property type="entry name" value="Clp_N_dom_sf"/>
</dbReference>
<evidence type="ECO:0000256" key="6">
    <source>
        <dbReference type="ARBA" id="ARBA00023054"/>
    </source>
</evidence>
<comment type="function">
    <text evidence="11">Part of a stress-induced multi-chaperone system, it is involved in the recovery of the cell from heat-induced damage, in cooperation with DnaK, DnaJ and GrpE.</text>
</comment>
<dbReference type="InterPro" id="IPR027417">
    <property type="entry name" value="P-loop_NTPase"/>
</dbReference>
<organism evidence="14 15">
    <name type="scientific">Clostridium cadaveris</name>
    <dbReference type="NCBI Taxonomy" id="1529"/>
    <lineage>
        <taxon>Bacteria</taxon>
        <taxon>Bacillati</taxon>
        <taxon>Bacillota</taxon>
        <taxon>Clostridia</taxon>
        <taxon>Eubacteriales</taxon>
        <taxon>Clostridiaceae</taxon>
        <taxon>Clostridium</taxon>
    </lineage>
</organism>
<feature type="coiled-coil region" evidence="11">
    <location>
        <begin position="415"/>
        <end position="495"/>
    </location>
</feature>
<dbReference type="GO" id="GO:0016887">
    <property type="term" value="F:ATP hydrolysis activity"/>
    <property type="evidence" value="ECO:0007669"/>
    <property type="project" value="InterPro"/>
</dbReference>
<dbReference type="RefSeq" id="WP_027639562.1">
    <property type="nucleotide sequence ID" value="NZ_BAAACD010000031.1"/>
</dbReference>
<dbReference type="InterPro" id="IPR018368">
    <property type="entry name" value="ClpA/B_CS1"/>
</dbReference>
<evidence type="ECO:0000256" key="5">
    <source>
        <dbReference type="ARBA" id="ARBA00022840"/>
    </source>
</evidence>
<dbReference type="eggNOG" id="COG0542">
    <property type="taxonomic scope" value="Bacteria"/>
</dbReference>
<dbReference type="InterPro" id="IPR003593">
    <property type="entry name" value="AAA+_ATPase"/>
</dbReference>
<accession>A0A1I2P354</accession>
<dbReference type="Pfam" id="PF07724">
    <property type="entry name" value="AAA_2"/>
    <property type="match status" value="1"/>
</dbReference>
<dbReference type="Gene3D" id="1.10.1780.10">
    <property type="entry name" value="Clp, N-terminal domain"/>
    <property type="match status" value="1"/>
</dbReference>
<dbReference type="InterPro" id="IPR028299">
    <property type="entry name" value="ClpA/B_CS2"/>
</dbReference>
<dbReference type="FunFam" id="1.10.8.60:FF:000017">
    <property type="entry name" value="ATP-dependent chaperone ClpB"/>
    <property type="match status" value="1"/>
</dbReference>
<evidence type="ECO:0000256" key="2">
    <source>
        <dbReference type="ARBA" id="ARBA00008675"/>
    </source>
</evidence>
<dbReference type="NCBIfam" id="TIGR03346">
    <property type="entry name" value="chaperone_ClpB"/>
    <property type="match status" value="1"/>
</dbReference>
<keyword evidence="7 10" id="KW-0143">Chaperone</keyword>
<dbReference type="PANTHER" id="PTHR11638">
    <property type="entry name" value="ATP-DEPENDENT CLP PROTEASE"/>
    <property type="match status" value="1"/>
</dbReference>
<dbReference type="SUPFAM" id="SSF52540">
    <property type="entry name" value="P-loop containing nucleoside triphosphate hydrolases"/>
    <property type="match status" value="2"/>
</dbReference>
<keyword evidence="5 10" id="KW-0067">ATP-binding</keyword>
<keyword evidence="14" id="KW-0378">Hydrolase</keyword>
<evidence type="ECO:0000256" key="9">
    <source>
        <dbReference type="PROSITE-ProRule" id="PRU01251"/>
    </source>
</evidence>
<dbReference type="Gene3D" id="1.10.8.60">
    <property type="match status" value="1"/>
</dbReference>
<evidence type="ECO:0000313" key="16">
    <source>
        <dbReference type="Proteomes" id="UP000246114"/>
    </source>
</evidence>
<name>A0A1I2P354_9CLOT</name>
<dbReference type="SUPFAM" id="SSF81923">
    <property type="entry name" value="Double Clp-N motif"/>
    <property type="match status" value="1"/>
</dbReference>
<evidence type="ECO:0000256" key="4">
    <source>
        <dbReference type="ARBA" id="ARBA00022741"/>
    </source>
</evidence>
<dbReference type="Proteomes" id="UP000182135">
    <property type="component" value="Unassembled WGS sequence"/>
</dbReference>
<dbReference type="InterPro" id="IPR050130">
    <property type="entry name" value="ClpA_ClpB"/>
</dbReference>
<keyword evidence="4 10" id="KW-0547">Nucleotide-binding</keyword>
<dbReference type="Pfam" id="PF00004">
    <property type="entry name" value="AAA"/>
    <property type="match status" value="1"/>
</dbReference>
<keyword evidence="6 11" id="KW-0175">Coiled coil</keyword>
<dbReference type="InterPro" id="IPR003959">
    <property type="entry name" value="ATPase_AAA_core"/>
</dbReference>
<dbReference type="PRINTS" id="PR00300">
    <property type="entry name" value="CLPPROTEASEA"/>
</dbReference>
<gene>
    <name evidence="11 13" type="primary">clpB</name>
    <name evidence="13" type="ORF">DBY38_03245</name>
    <name evidence="14" type="ORF">SAMN04487885_12442</name>
</gene>
<feature type="domain" description="Clp R" evidence="12">
    <location>
        <begin position="3"/>
        <end position="149"/>
    </location>
</feature>
<evidence type="ECO:0000259" key="12">
    <source>
        <dbReference type="PROSITE" id="PS51903"/>
    </source>
</evidence>
<dbReference type="InterPro" id="IPR004176">
    <property type="entry name" value="Clp_R_N"/>
</dbReference>
<comment type="subcellular location">
    <subcellularLocation>
        <location evidence="1 11">Cytoplasm</location>
    </subcellularLocation>
</comment>
<dbReference type="SMART" id="SM01086">
    <property type="entry name" value="ClpB_D2-small"/>
    <property type="match status" value="1"/>
</dbReference>
<dbReference type="EMBL" id="FOOE01000024">
    <property type="protein sequence ID" value="SFG07891.1"/>
    <property type="molecule type" value="Genomic_DNA"/>
</dbReference>
<dbReference type="OrthoDB" id="9803641at2"/>
<dbReference type="Proteomes" id="UP000246114">
    <property type="component" value="Unassembled WGS sequence"/>
</dbReference>
<evidence type="ECO:0000256" key="1">
    <source>
        <dbReference type="ARBA" id="ARBA00004496"/>
    </source>
</evidence>
<dbReference type="Pfam" id="PF02861">
    <property type="entry name" value="Clp_N"/>
    <property type="match status" value="1"/>
</dbReference>
<dbReference type="PROSITE" id="PS00871">
    <property type="entry name" value="CLPAB_2"/>
    <property type="match status" value="1"/>
</dbReference>
<dbReference type="PROSITE" id="PS00870">
    <property type="entry name" value="CLPAB_1"/>
    <property type="match status" value="1"/>
</dbReference>
<evidence type="ECO:0000256" key="10">
    <source>
        <dbReference type="RuleBase" id="RU004432"/>
    </source>
</evidence>